<evidence type="ECO:0000256" key="1">
    <source>
        <dbReference type="ARBA" id="ARBA00004123"/>
    </source>
</evidence>
<protein>
    <recommendedName>
        <fullName evidence="7">ORC6 first cyclin-like domain-containing protein</fullName>
    </recommendedName>
</protein>
<gene>
    <name evidence="8" type="ORF">RSOLAG22IIIB_01756</name>
</gene>
<dbReference type="Proteomes" id="UP000044841">
    <property type="component" value="Unassembled WGS sequence"/>
</dbReference>
<evidence type="ECO:0000256" key="3">
    <source>
        <dbReference type="ARBA" id="ARBA00022705"/>
    </source>
</evidence>
<dbReference type="GO" id="GO:0005664">
    <property type="term" value="C:nuclear origin of replication recognition complex"/>
    <property type="evidence" value="ECO:0007669"/>
    <property type="project" value="InterPro"/>
</dbReference>
<dbReference type="Pfam" id="PF05460">
    <property type="entry name" value="ORC6"/>
    <property type="match status" value="1"/>
</dbReference>
<keyword evidence="4" id="KW-0238">DNA-binding</keyword>
<evidence type="ECO:0000259" key="7">
    <source>
        <dbReference type="Pfam" id="PF05460"/>
    </source>
</evidence>
<sequence>MSQLDSLLLEKFLPNKTTRLQAESLLRMARLRTAPGTGMSVDEGGIGLPAICALIACERLGDRSFSKEVAQRASCLRPQLFEQTLTTVRTVLKEQDNLAPSRSTRSAQRPISYDSLTKKYGANRVDPNIIKDCQRVERGLGVALDDTSGWNDRRITATIFWWCCEARGVSVNDIEFGFRNTYSFPILRKIPIVPEKEYIKTHEISQNDWNLIKFQLTRCMQDEYQRLRSKASGATKQPPPRPPNVIKIRRRGVVPGVNPSGTTPKRKISPSYEDELEDYDEPFSTNPQAHDISSPGPPLTPPIADSLPPASPLTKRAGPLKYRPVYPDRNMYGMERIALRAQAVSDFVAWRASNITGDMPPK</sequence>
<evidence type="ECO:0000313" key="8">
    <source>
        <dbReference type="EMBL" id="CUA75113.1"/>
    </source>
</evidence>
<evidence type="ECO:0000256" key="5">
    <source>
        <dbReference type="ARBA" id="ARBA00023242"/>
    </source>
</evidence>
<dbReference type="GO" id="GO:0006260">
    <property type="term" value="P:DNA replication"/>
    <property type="evidence" value="ECO:0007669"/>
    <property type="project" value="UniProtKB-KW"/>
</dbReference>
<keyword evidence="9" id="KW-1185">Reference proteome</keyword>
<accession>A0A0K6G913</accession>
<evidence type="ECO:0000256" key="2">
    <source>
        <dbReference type="ARBA" id="ARBA00010840"/>
    </source>
</evidence>
<dbReference type="InterPro" id="IPR008721">
    <property type="entry name" value="ORC6_cyclin_first"/>
</dbReference>
<evidence type="ECO:0000313" key="9">
    <source>
        <dbReference type="Proteomes" id="UP000044841"/>
    </source>
</evidence>
<keyword evidence="5" id="KW-0539">Nucleus</keyword>
<proteinExistence type="inferred from homology"/>
<dbReference type="GO" id="GO:0003677">
    <property type="term" value="F:DNA binding"/>
    <property type="evidence" value="ECO:0007669"/>
    <property type="project" value="UniProtKB-KW"/>
</dbReference>
<evidence type="ECO:0000256" key="4">
    <source>
        <dbReference type="ARBA" id="ARBA00023125"/>
    </source>
</evidence>
<feature type="domain" description="ORC6 first cyclin-like" evidence="7">
    <location>
        <begin position="22"/>
        <end position="95"/>
    </location>
</feature>
<reference evidence="8 9" key="1">
    <citation type="submission" date="2015-07" db="EMBL/GenBank/DDBJ databases">
        <authorList>
            <person name="Noorani M."/>
        </authorList>
    </citation>
    <scope>NUCLEOTIDE SEQUENCE [LARGE SCALE GENOMIC DNA]</scope>
    <source>
        <strain evidence="8">BBA 69670</strain>
    </source>
</reference>
<organism evidence="8 9">
    <name type="scientific">Rhizoctonia solani</name>
    <dbReference type="NCBI Taxonomy" id="456999"/>
    <lineage>
        <taxon>Eukaryota</taxon>
        <taxon>Fungi</taxon>
        <taxon>Dikarya</taxon>
        <taxon>Basidiomycota</taxon>
        <taxon>Agaricomycotina</taxon>
        <taxon>Agaricomycetes</taxon>
        <taxon>Cantharellales</taxon>
        <taxon>Ceratobasidiaceae</taxon>
        <taxon>Rhizoctonia</taxon>
    </lineage>
</organism>
<dbReference type="EMBL" id="CYGV01001511">
    <property type="protein sequence ID" value="CUA75113.1"/>
    <property type="molecule type" value="Genomic_DNA"/>
</dbReference>
<comment type="subcellular location">
    <subcellularLocation>
        <location evidence="1">Nucleus</location>
    </subcellularLocation>
</comment>
<evidence type="ECO:0000256" key="6">
    <source>
        <dbReference type="SAM" id="MobiDB-lite"/>
    </source>
</evidence>
<feature type="region of interest" description="Disordered" evidence="6">
    <location>
        <begin position="228"/>
        <end position="301"/>
    </location>
</feature>
<dbReference type="AlphaFoldDB" id="A0A0K6G913"/>
<name>A0A0K6G913_9AGAM</name>
<keyword evidence="3" id="KW-0235">DNA replication</keyword>
<feature type="compositionally biased region" description="Acidic residues" evidence="6">
    <location>
        <begin position="272"/>
        <end position="281"/>
    </location>
</feature>
<comment type="similarity">
    <text evidence="2">Belongs to the ORC6 family.</text>
</comment>